<feature type="transmembrane region" description="Helical" evidence="7">
    <location>
        <begin position="736"/>
        <end position="765"/>
    </location>
</feature>
<sequence>MLILLQSLPHENSSTRLYTCGAAFAAVLPNTSVEAEQLGIAPQLVGAMMAAVPFTTVLAAISLPYFRSRVATIKRAMILVTLGQGTCHLLAMRVTRGHRRATVELAVRMQCLSAENVSTSPLSVCLENPLNRQPNLCPQASTVDPGSSRPQEDPDDSSSQALDCSLKCGCFIDLQEGDYAPVKSGHPANQCLVDDRRFLDCGENYCVAIYKEVHLAILCDEESTPPCRMRCHEQRLRRGRRTVAPNNWSDVLRSLRKAVVWSYLLLRLLAIVLCGVAVTLTDAVAHLVLDTDEPPPPLLRAASTDPNRLWGSAGWGAASLVAGHLNYWKSPEGGAFINFAPAVYLSAGLNAVDVVAILLLRMPLREAPCRRLFESEPSAFRKWRTYFYMALAYVVGSLSGAIWVFGPLRLRLLGGVPQLLAATSAVQVRELALALTSASASILSLFARLLAYGLVPLPWALLPVEAAQGLSVGLYSRTTFALAIGDSQQGNELHLQQVLSTIYHGLGACFGAFVAGCLIPVMEIDRTFVLFGVVALVAFYVQFSVSYLCSKRDSSDVLCYAIRLLIEVTLLCLGFAPNGPVNGSVAQSISDWLQLLPLGLGGLVVNVLTSLVRDGVPLYVTGSIVAGGRGGELEGSMQGRCLREDSMVDPRQKQQQSSRHSWVDSVGHGVCQECDDTLTNPERQGRQETLQCGSWRAFSEAGGGKPAQDEHDFEHLLSDRGLNVTVVVVDIRNLRFYYIFFSVLVEVLYGLLLGVVICYALRILIEVTLLSMGFAPNGPVNGSVAQWLSGWLQILPLGLGGLVVNMLTSFVRDGVPLYVTGSIVAGLAWRYFSPSLTTR</sequence>
<protein>
    <recommendedName>
        <fullName evidence="8">Major facilitator superfamily associated domain-containing protein</fullName>
    </recommendedName>
</protein>
<evidence type="ECO:0000313" key="10">
    <source>
        <dbReference type="Proteomes" id="UP000821837"/>
    </source>
</evidence>
<evidence type="ECO:0000256" key="6">
    <source>
        <dbReference type="SAM" id="MobiDB-lite"/>
    </source>
</evidence>
<evidence type="ECO:0000256" key="4">
    <source>
        <dbReference type="ARBA" id="ARBA00022989"/>
    </source>
</evidence>
<proteinExistence type="inferred from homology"/>
<gene>
    <name evidence="9" type="ORF">HPB52_000519</name>
</gene>
<feature type="transmembrane region" description="Helical" evidence="7">
    <location>
        <begin position="815"/>
        <end position="832"/>
    </location>
</feature>
<comment type="subcellular location">
    <subcellularLocation>
        <location evidence="1">Membrane</location>
        <topology evidence="1">Multi-pass membrane protein</topology>
    </subcellularLocation>
</comment>
<dbReference type="InterPro" id="IPR036259">
    <property type="entry name" value="MFS_trans_sf"/>
</dbReference>
<reference evidence="9" key="1">
    <citation type="journal article" date="2020" name="Cell">
        <title>Large-Scale Comparative Analyses of Tick Genomes Elucidate Their Genetic Diversity and Vector Capacities.</title>
        <authorList>
            <consortium name="Tick Genome and Microbiome Consortium (TIGMIC)"/>
            <person name="Jia N."/>
            <person name="Wang J."/>
            <person name="Shi W."/>
            <person name="Du L."/>
            <person name="Sun Y."/>
            <person name="Zhan W."/>
            <person name="Jiang J.F."/>
            <person name="Wang Q."/>
            <person name="Zhang B."/>
            <person name="Ji P."/>
            <person name="Bell-Sakyi L."/>
            <person name="Cui X.M."/>
            <person name="Yuan T.T."/>
            <person name="Jiang B.G."/>
            <person name="Yang W.F."/>
            <person name="Lam T.T."/>
            <person name="Chang Q.C."/>
            <person name="Ding S.J."/>
            <person name="Wang X.J."/>
            <person name="Zhu J.G."/>
            <person name="Ruan X.D."/>
            <person name="Zhao L."/>
            <person name="Wei J.T."/>
            <person name="Ye R.Z."/>
            <person name="Que T.C."/>
            <person name="Du C.H."/>
            <person name="Zhou Y.H."/>
            <person name="Cheng J.X."/>
            <person name="Dai P.F."/>
            <person name="Guo W.B."/>
            <person name="Han X.H."/>
            <person name="Huang E.J."/>
            <person name="Li L.F."/>
            <person name="Wei W."/>
            <person name="Gao Y.C."/>
            <person name="Liu J.Z."/>
            <person name="Shao H.Z."/>
            <person name="Wang X."/>
            <person name="Wang C.C."/>
            <person name="Yang T.C."/>
            <person name="Huo Q.B."/>
            <person name="Li W."/>
            <person name="Chen H.Y."/>
            <person name="Chen S.E."/>
            <person name="Zhou L.G."/>
            <person name="Ni X.B."/>
            <person name="Tian J.H."/>
            <person name="Sheng Y."/>
            <person name="Liu T."/>
            <person name="Pan Y.S."/>
            <person name="Xia L.Y."/>
            <person name="Li J."/>
            <person name="Zhao F."/>
            <person name="Cao W.C."/>
        </authorList>
    </citation>
    <scope>NUCLEOTIDE SEQUENCE</scope>
    <source>
        <strain evidence="9">Rsan-2018</strain>
    </source>
</reference>
<feature type="compositionally biased region" description="Polar residues" evidence="6">
    <location>
        <begin position="137"/>
        <end position="149"/>
    </location>
</feature>
<evidence type="ECO:0000256" key="7">
    <source>
        <dbReference type="SAM" id="Phobius"/>
    </source>
</evidence>
<organism evidence="9 10">
    <name type="scientific">Rhipicephalus sanguineus</name>
    <name type="common">Brown dog tick</name>
    <name type="synonym">Ixodes sanguineus</name>
    <dbReference type="NCBI Taxonomy" id="34632"/>
    <lineage>
        <taxon>Eukaryota</taxon>
        <taxon>Metazoa</taxon>
        <taxon>Ecdysozoa</taxon>
        <taxon>Arthropoda</taxon>
        <taxon>Chelicerata</taxon>
        <taxon>Arachnida</taxon>
        <taxon>Acari</taxon>
        <taxon>Parasitiformes</taxon>
        <taxon>Ixodida</taxon>
        <taxon>Ixodoidea</taxon>
        <taxon>Ixodidae</taxon>
        <taxon>Rhipicephalinae</taxon>
        <taxon>Rhipicephalus</taxon>
        <taxon>Rhipicephalus</taxon>
    </lineage>
</organism>
<feature type="transmembrane region" description="Helical" evidence="7">
    <location>
        <begin position="502"/>
        <end position="522"/>
    </location>
</feature>
<evidence type="ECO:0000256" key="2">
    <source>
        <dbReference type="ARBA" id="ARBA00005241"/>
    </source>
</evidence>
<accession>A0A9D4T2A9</accession>
<dbReference type="PANTHER" id="PTHR16172">
    <property type="entry name" value="MAJOR FACILITATOR SUPERFAMILY DOMAIN-CONTAINING PROTEIN 6-LIKE"/>
    <property type="match status" value="1"/>
</dbReference>
<feature type="transmembrane region" description="Helical" evidence="7">
    <location>
        <begin position="342"/>
        <end position="364"/>
    </location>
</feature>
<dbReference type="InterPro" id="IPR051717">
    <property type="entry name" value="MFS_MFSD6"/>
</dbReference>
<evidence type="ECO:0000256" key="3">
    <source>
        <dbReference type="ARBA" id="ARBA00022692"/>
    </source>
</evidence>
<keyword evidence="4 7" id="KW-1133">Transmembrane helix</keyword>
<dbReference type="PANTHER" id="PTHR16172:SF30">
    <property type="entry name" value="SUGAR BABY, ISOFORM C"/>
    <property type="match status" value="1"/>
</dbReference>
<evidence type="ECO:0000256" key="1">
    <source>
        <dbReference type="ARBA" id="ARBA00004141"/>
    </source>
</evidence>
<feature type="transmembrane region" description="Helical" evidence="7">
    <location>
        <begin position="264"/>
        <end position="289"/>
    </location>
</feature>
<feature type="transmembrane region" description="Helical" evidence="7">
    <location>
        <begin position="528"/>
        <end position="550"/>
    </location>
</feature>
<feature type="transmembrane region" description="Helical" evidence="7">
    <location>
        <begin position="557"/>
        <end position="576"/>
    </location>
</feature>
<dbReference type="VEuPathDB" id="VectorBase:RSAN_029733"/>
<dbReference type="GO" id="GO:0016020">
    <property type="term" value="C:membrane"/>
    <property type="evidence" value="ECO:0007669"/>
    <property type="project" value="UniProtKB-SubCell"/>
</dbReference>
<dbReference type="SUPFAM" id="SSF103473">
    <property type="entry name" value="MFS general substrate transporter"/>
    <property type="match status" value="1"/>
</dbReference>
<evidence type="ECO:0000259" key="8">
    <source>
        <dbReference type="Pfam" id="PF12832"/>
    </source>
</evidence>
<reference evidence="9" key="2">
    <citation type="submission" date="2021-09" db="EMBL/GenBank/DDBJ databases">
        <authorList>
            <person name="Jia N."/>
            <person name="Wang J."/>
            <person name="Shi W."/>
            <person name="Du L."/>
            <person name="Sun Y."/>
            <person name="Zhan W."/>
            <person name="Jiang J."/>
            <person name="Wang Q."/>
            <person name="Zhang B."/>
            <person name="Ji P."/>
            <person name="Sakyi L.B."/>
            <person name="Cui X."/>
            <person name="Yuan T."/>
            <person name="Jiang B."/>
            <person name="Yang W."/>
            <person name="Lam T.T.-Y."/>
            <person name="Chang Q."/>
            <person name="Ding S."/>
            <person name="Wang X."/>
            <person name="Zhu J."/>
            <person name="Ruan X."/>
            <person name="Zhao L."/>
            <person name="Wei J."/>
            <person name="Que T."/>
            <person name="Du C."/>
            <person name="Cheng J."/>
            <person name="Dai P."/>
            <person name="Han X."/>
            <person name="Huang E."/>
            <person name="Gao Y."/>
            <person name="Liu J."/>
            <person name="Shao H."/>
            <person name="Ye R."/>
            <person name="Li L."/>
            <person name="Wei W."/>
            <person name="Wang X."/>
            <person name="Wang C."/>
            <person name="Huo Q."/>
            <person name="Li W."/>
            <person name="Guo W."/>
            <person name="Chen H."/>
            <person name="Chen S."/>
            <person name="Zhou L."/>
            <person name="Zhou L."/>
            <person name="Ni X."/>
            <person name="Tian J."/>
            <person name="Zhou Y."/>
            <person name="Sheng Y."/>
            <person name="Liu T."/>
            <person name="Pan Y."/>
            <person name="Xia L."/>
            <person name="Li J."/>
            <person name="Zhao F."/>
            <person name="Cao W."/>
        </authorList>
    </citation>
    <scope>NUCLEOTIDE SEQUENCE</scope>
    <source>
        <strain evidence="9">Rsan-2018</strain>
        <tissue evidence="9">Larvae</tissue>
    </source>
</reference>
<feature type="transmembrane region" description="Helical" evidence="7">
    <location>
        <begin position="45"/>
        <end position="66"/>
    </location>
</feature>
<dbReference type="EMBL" id="JABSTV010001248">
    <property type="protein sequence ID" value="KAH7967592.1"/>
    <property type="molecule type" value="Genomic_DNA"/>
</dbReference>
<evidence type="ECO:0000256" key="5">
    <source>
        <dbReference type="ARBA" id="ARBA00023136"/>
    </source>
</evidence>
<evidence type="ECO:0000313" key="9">
    <source>
        <dbReference type="EMBL" id="KAH7967592.1"/>
    </source>
</evidence>
<keyword evidence="10" id="KW-1185">Reference proteome</keyword>
<dbReference type="InterPro" id="IPR024989">
    <property type="entry name" value="MFS_assoc_dom"/>
</dbReference>
<feature type="region of interest" description="Disordered" evidence="6">
    <location>
        <begin position="137"/>
        <end position="160"/>
    </location>
</feature>
<feature type="transmembrane region" description="Helical" evidence="7">
    <location>
        <begin position="385"/>
        <end position="405"/>
    </location>
</feature>
<dbReference type="Gene3D" id="1.20.1250.20">
    <property type="entry name" value="MFS general substrate transporter like domains"/>
    <property type="match status" value="1"/>
</dbReference>
<feature type="transmembrane region" description="Helical" evidence="7">
    <location>
        <begin position="785"/>
        <end position="808"/>
    </location>
</feature>
<feature type="domain" description="Major facilitator superfamily associated" evidence="8">
    <location>
        <begin position="22"/>
        <end position="528"/>
    </location>
</feature>
<dbReference type="Proteomes" id="UP000821837">
    <property type="component" value="Unassembled WGS sequence"/>
</dbReference>
<comment type="similarity">
    <text evidence="2">Belongs to the major facilitator superfamily. MFSD6 family.</text>
</comment>
<dbReference type="AlphaFoldDB" id="A0A9D4T2A9"/>
<comment type="caution">
    <text evidence="9">The sequence shown here is derived from an EMBL/GenBank/DDBJ whole genome shotgun (WGS) entry which is preliminary data.</text>
</comment>
<keyword evidence="5 7" id="KW-0472">Membrane</keyword>
<feature type="transmembrane region" description="Helical" evidence="7">
    <location>
        <begin position="431"/>
        <end position="451"/>
    </location>
</feature>
<feature type="transmembrane region" description="Helical" evidence="7">
    <location>
        <begin position="592"/>
        <end position="612"/>
    </location>
</feature>
<keyword evidence="3 7" id="KW-0812">Transmembrane</keyword>
<name>A0A9D4T2A9_RHISA</name>
<dbReference type="Pfam" id="PF12832">
    <property type="entry name" value="MFS_1_like"/>
    <property type="match status" value="1"/>
</dbReference>